<comment type="caution">
    <text evidence="11">The sequence shown here is derived from an EMBL/GenBank/DDBJ whole genome shotgun (WGS) entry which is preliminary data.</text>
</comment>
<comment type="similarity">
    <text evidence="1">Belongs to the CpsD/CapB family.</text>
</comment>
<dbReference type="PANTHER" id="PTHR32309:SF13">
    <property type="entry name" value="FERRIC ENTEROBACTIN TRANSPORT PROTEIN FEPE"/>
    <property type="match status" value="1"/>
</dbReference>
<evidence type="ECO:0000256" key="6">
    <source>
        <dbReference type="ARBA" id="ARBA00022840"/>
    </source>
</evidence>
<evidence type="ECO:0000313" key="11">
    <source>
        <dbReference type="EMBL" id="MFC2970586.1"/>
    </source>
</evidence>
<evidence type="ECO:0000256" key="9">
    <source>
        <dbReference type="SAM" id="Phobius"/>
    </source>
</evidence>
<dbReference type="Proteomes" id="UP001595443">
    <property type="component" value="Unassembled WGS sequence"/>
</dbReference>
<dbReference type="EMBL" id="JBHRSK010000038">
    <property type="protein sequence ID" value="MFC2970586.1"/>
    <property type="molecule type" value="Genomic_DNA"/>
</dbReference>
<evidence type="ECO:0000259" key="10">
    <source>
        <dbReference type="Pfam" id="PF13614"/>
    </source>
</evidence>
<name>A0ABV7AP66_9RHOB</name>
<evidence type="ECO:0000256" key="4">
    <source>
        <dbReference type="ARBA" id="ARBA00022741"/>
    </source>
</evidence>
<evidence type="ECO:0000256" key="3">
    <source>
        <dbReference type="ARBA" id="ARBA00022679"/>
    </source>
</evidence>
<keyword evidence="4" id="KW-0547">Nucleotide-binding</keyword>
<dbReference type="CDD" id="cd05387">
    <property type="entry name" value="BY-kinase"/>
    <property type="match status" value="1"/>
</dbReference>
<dbReference type="EC" id="2.7.10.2" evidence="2"/>
<keyword evidence="7" id="KW-0829">Tyrosine-protein kinase</keyword>
<dbReference type="SUPFAM" id="SSF52540">
    <property type="entry name" value="P-loop containing nucleoside triphosphate hydrolases"/>
    <property type="match status" value="1"/>
</dbReference>
<keyword evidence="12" id="KW-1185">Reference proteome</keyword>
<reference evidence="12" key="1">
    <citation type="journal article" date="2019" name="Int. J. Syst. Evol. Microbiol.">
        <title>The Global Catalogue of Microorganisms (GCM) 10K type strain sequencing project: providing services to taxonomists for standard genome sequencing and annotation.</title>
        <authorList>
            <consortium name="The Broad Institute Genomics Platform"/>
            <consortium name="The Broad Institute Genome Sequencing Center for Infectious Disease"/>
            <person name="Wu L."/>
            <person name="Ma J."/>
        </authorList>
    </citation>
    <scope>NUCLEOTIDE SEQUENCE [LARGE SCALE GENOMIC DNA]</scope>
    <source>
        <strain evidence="12">KCTC 62192</strain>
    </source>
</reference>
<evidence type="ECO:0000256" key="1">
    <source>
        <dbReference type="ARBA" id="ARBA00007316"/>
    </source>
</evidence>
<dbReference type="InterPro" id="IPR050445">
    <property type="entry name" value="Bact_polysacc_biosynth/exp"/>
</dbReference>
<gene>
    <name evidence="11" type="ORF">ACFOES_21015</name>
</gene>
<dbReference type="RefSeq" id="WP_377835688.1">
    <property type="nucleotide sequence ID" value="NZ_JBHRSK010000038.1"/>
</dbReference>
<protein>
    <recommendedName>
        <fullName evidence="2">non-specific protein-tyrosine kinase</fullName>
        <ecNumber evidence="2">2.7.10.2</ecNumber>
    </recommendedName>
</protein>
<keyword evidence="9" id="KW-1133">Transmembrane helix</keyword>
<keyword evidence="5 11" id="KW-0418">Kinase</keyword>
<accession>A0ABV7AP66</accession>
<dbReference type="InterPro" id="IPR025669">
    <property type="entry name" value="AAA_dom"/>
</dbReference>
<dbReference type="Pfam" id="PF13614">
    <property type="entry name" value="AAA_31"/>
    <property type="match status" value="1"/>
</dbReference>
<evidence type="ECO:0000256" key="8">
    <source>
        <dbReference type="ARBA" id="ARBA00051245"/>
    </source>
</evidence>
<sequence length="302" mass="32711">AAPAPVAPRKGRTLGLALLVGLVLGAGLVLLRRALRRGIRGAQEIEQLGLPVFATIPYAPDAANLRNRRGLLPILALTRPDDVAVEALRSLRTALHFGMLDAETSTVLLTSAAPAAGKSFTALNLAIVAAQAGQKVCLVDADLRRGYIRRFLGRAKETPGLSEYLADEKGLDEILFDGPVDNLSVILTGRFPPNPSEILMRAEFEQLVRELDRRFDLVLIDAAPTLAVTDPVVIGRYTGARIVVARHMETMAPELEAVRHAFEAAGTKLTGAILNGYKVSEASKYGNAYSYYNYRYAYKSDK</sequence>
<keyword evidence="3 11" id="KW-0808">Transferase</keyword>
<evidence type="ECO:0000256" key="2">
    <source>
        <dbReference type="ARBA" id="ARBA00011903"/>
    </source>
</evidence>
<evidence type="ECO:0000256" key="5">
    <source>
        <dbReference type="ARBA" id="ARBA00022777"/>
    </source>
</evidence>
<keyword evidence="6" id="KW-0067">ATP-binding</keyword>
<dbReference type="InterPro" id="IPR005702">
    <property type="entry name" value="Wzc-like_C"/>
</dbReference>
<keyword evidence="9" id="KW-0812">Transmembrane</keyword>
<comment type="catalytic activity">
    <reaction evidence="8">
        <text>L-tyrosyl-[protein] + ATP = O-phospho-L-tyrosyl-[protein] + ADP + H(+)</text>
        <dbReference type="Rhea" id="RHEA:10596"/>
        <dbReference type="Rhea" id="RHEA-COMP:10136"/>
        <dbReference type="Rhea" id="RHEA-COMP:20101"/>
        <dbReference type="ChEBI" id="CHEBI:15378"/>
        <dbReference type="ChEBI" id="CHEBI:30616"/>
        <dbReference type="ChEBI" id="CHEBI:46858"/>
        <dbReference type="ChEBI" id="CHEBI:61978"/>
        <dbReference type="ChEBI" id="CHEBI:456216"/>
        <dbReference type="EC" id="2.7.10.2"/>
    </reaction>
</comment>
<evidence type="ECO:0000313" key="12">
    <source>
        <dbReference type="Proteomes" id="UP001595443"/>
    </source>
</evidence>
<keyword evidence="9" id="KW-0472">Membrane</keyword>
<feature type="domain" description="AAA" evidence="10">
    <location>
        <begin position="116"/>
        <end position="229"/>
    </location>
</feature>
<feature type="transmembrane region" description="Helical" evidence="9">
    <location>
        <begin position="13"/>
        <end position="31"/>
    </location>
</feature>
<dbReference type="GO" id="GO:0004715">
    <property type="term" value="F:non-membrane spanning protein tyrosine kinase activity"/>
    <property type="evidence" value="ECO:0007669"/>
    <property type="project" value="UniProtKB-EC"/>
</dbReference>
<feature type="non-terminal residue" evidence="11">
    <location>
        <position position="1"/>
    </location>
</feature>
<evidence type="ECO:0000256" key="7">
    <source>
        <dbReference type="ARBA" id="ARBA00023137"/>
    </source>
</evidence>
<organism evidence="11 12">
    <name type="scientific">Acidimangrovimonas pyrenivorans</name>
    <dbReference type="NCBI Taxonomy" id="2030798"/>
    <lineage>
        <taxon>Bacteria</taxon>
        <taxon>Pseudomonadati</taxon>
        <taxon>Pseudomonadota</taxon>
        <taxon>Alphaproteobacteria</taxon>
        <taxon>Rhodobacterales</taxon>
        <taxon>Paracoccaceae</taxon>
        <taxon>Acidimangrovimonas</taxon>
    </lineage>
</organism>
<dbReference type="InterPro" id="IPR027417">
    <property type="entry name" value="P-loop_NTPase"/>
</dbReference>
<dbReference type="PANTHER" id="PTHR32309">
    <property type="entry name" value="TYROSINE-PROTEIN KINASE"/>
    <property type="match status" value="1"/>
</dbReference>
<proteinExistence type="inferred from homology"/>
<dbReference type="NCBIfam" id="TIGR01007">
    <property type="entry name" value="eps_fam"/>
    <property type="match status" value="1"/>
</dbReference>
<dbReference type="Gene3D" id="3.40.50.300">
    <property type="entry name" value="P-loop containing nucleotide triphosphate hydrolases"/>
    <property type="match status" value="1"/>
</dbReference>